<feature type="region of interest" description="Disordered" evidence="1">
    <location>
        <begin position="1"/>
        <end position="23"/>
    </location>
</feature>
<comment type="caution">
    <text evidence="3">The sequence shown here is derived from an EMBL/GenBank/DDBJ whole genome shotgun (WGS) entry which is preliminary data.</text>
</comment>
<sequence>MLQPAKSGEQKNETTVREADSRDTLSRDELFHILRNQRRRYALYYLKQHDEPVTLGAIVEQVTAWEHGITPRNSRFGVSDEPPEV</sequence>
<protein>
    <recommendedName>
        <fullName evidence="2">DUF7344 domain-containing protein</fullName>
    </recommendedName>
</protein>
<dbReference type="Proteomes" id="UP001501729">
    <property type="component" value="Unassembled WGS sequence"/>
</dbReference>
<dbReference type="InterPro" id="IPR055768">
    <property type="entry name" value="DUF7344"/>
</dbReference>
<evidence type="ECO:0000259" key="2">
    <source>
        <dbReference type="Pfam" id="PF24035"/>
    </source>
</evidence>
<feature type="compositionally biased region" description="Basic and acidic residues" evidence="1">
    <location>
        <begin position="8"/>
        <end position="23"/>
    </location>
</feature>
<dbReference type="AlphaFoldDB" id="A0AAV3UFA9"/>
<evidence type="ECO:0000256" key="1">
    <source>
        <dbReference type="SAM" id="MobiDB-lite"/>
    </source>
</evidence>
<dbReference type="RefSeq" id="WP_227776543.1">
    <property type="nucleotide sequence ID" value="NZ_BAABKX010000001.1"/>
</dbReference>
<keyword evidence="4" id="KW-1185">Reference proteome</keyword>
<dbReference type="GeneID" id="68612375"/>
<evidence type="ECO:0000313" key="3">
    <source>
        <dbReference type="EMBL" id="GAA5047367.1"/>
    </source>
</evidence>
<reference evidence="3 4" key="1">
    <citation type="journal article" date="2019" name="Int. J. Syst. Evol. Microbiol.">
        <title>The Global Catalogue of Microorganisms (GCM) 10K type strain sequencing project: providing services to taxonomists for standard genome sequencing and annotation.</title>
        <authorList>
            <consortium name="The Broad Institute Genomics Platform"/>
            <consortium name="The Broad Institute Genome Sequencing Center for Infectious Disease"/>
            <person name="Wu L."/>
            <person name="Ma J."/>
        </authorList>
    </citation>
    <scope>NUCLEOTIDE SEQUENCE [LARGE SCALE GENOMIC DNA]</scope>
    <source>
        <strain evidence="3 4">JCM 17504</strain>
    </source>
</reference>
<organism evidence="3 4">
    <name type="scientific">Haladaptatus pallidirubidus</name>
    <dbReference type="NCBI Taxonomy" id="1008152"/>
    <lineage>
        <taxon>Archaea</taxon>
        <taxon>Methanobacteriati</taxon>
        <taxon>Methanobacteriota</taxon>
        <taxon>Stenosarchaea group</taxon>
        <taxon>Halobacteria</taxon>
        <taxon>Halobacteriales</taxon>
        <taxon>Haladaptataceae</taxon>
        <taxon>Haladaptatus</taxon>
    </lineage>
</organism>
<accession>A0AAV3UFA9</accession>
<dbReference type="Pfam" id="PF24035">
    <property type="entry name" value="DUF7344"/>
    <property type="match status" value="1"/>
</dbReference>
<proteinExistence type="predicted"/>
<gene>
    <name evidence="3" type="ORF">GCM10025751_17820</name>
</gene>
<feature type="domain" description="DUF7344" evidence="2">
    <location>
        <begin position="31"/>
        <end position="74"/>
    </location>
</feature>
<name>A0AAV3UFA9_9EURY</name>
<dbReference type="EMBL" id="BAABKX010000001">
    <property type="protein sequence ID" value="GAA5047367.1"/>
    <property type="molecule type" value="Genomic_DNA"/>
</dbReference>
<evidence type="ECO:0000313" key="4">
    <source>
        <dbReference type="Proteomes" id="UP001501729"/>
    </source>
</evidence>